<dbReference type="EMBL" id="QAON01000020">
    <property type="protein sequence ID" value="PTQ87202.1"/>
    <property type="molecule type" value="Genomic_DNA"/>
</dbReference>
<sequence>MDAHIKCPKCNSIFVSESSPLSKFTNKEGNFIKHYYECEKCSENFSVDTKDVYTILDFLIGQARRAVFGIFALSFAFLIISFCIPTIWGLLSIGIGIFVVAIVKIATLKLKCPKCDASLTFAATELASIGLERRKINYCPCCGLSLHDEFKTENINKNSRMPQYFLSAKMPKLIIVLFVFVTITVIFWKDHLL</sequence>
<dbReference type="RefSeq" id="WP_107866810.1">
    <property type="nucleotide sequence ID" value="NZ_QAON01000020.1"/>
</dbReference>
<evidence type="ECO:0000256" key="1">
    <source>
        <dbReference type="SAM" id="Phobius"/>
    </source>
</evidence>
<proteinExistence type="predicted"/>
<organism evidence="2 3">
    <name type="scientific">Agitococcus lubricus</name>
    <dbReference type="NCBI Taxonomy" id="1077255"/>
    <lineage>
        <taxon>Bacteria</taxon>
        <taxon>Pseudomonadati</taxon>
        <taxon>Pseudomonadota</taxon>
        <taxon>Gammaproteobacteria</taxon>
        <taxon>Moraxellales</taxon>
        <taxon>Moraxellaceae</taxon>
        <taxon>Agitococcus</taxon>
    </lineage>
</organism>
<name>A0A2T5ITK7_9GAMM</name>
<keyword evidence="1" id="KW-0472">Membrane</keyword>
<dbReference type="AlphaFoldDB" id="A0A2T5ITK7"/>
<keyword evidence="1" id="KW-0812">Transmembrane</keyword>
<evidence type="ECO:0000313" key="3">
    <source>
        <dbReference type="Proteomes" id="UP000244223"/>
    </source>
</evidence>
<keyword evidence="1" id="KW-1133">Transmembrane helix</keyword>
<gene>
    <name evidence="2" type="ORF">C8N29_1205</name>
</gene>
<feature type="transmembrane region" description="Helical" evidence="1">
    <location>
        <begin position="170"/>
        <end position="188"/>
    </location>
</feature>
<feature type="transmembrane region" description="Helical" evidence="1">
    <location>
        <begin position="88"/>
        <end position="106"/>
    </location>
</feature>
<reference evidence="2 3" key="1">
    <citation type="submission" date="2018-04" db="EMBL/GenBank/DDBJ databases">
        <title>Genomic Encyclopedia of Archaeal and Bacterial Type Strains, Phase II (KMG-II): from individual species to whole genera.</title>
        <authorList>
            <person name="Goeker M."/>
        </authorList>
    </citation>
    <scope>NUCLEOTIDE SEQUENCE [LARGE SCALE GENOMIC DNA]</scope>
    <source>
        <strain evidence="2 3">DSM 5822</strain>
    </source>
</reference>
<keyword evidence="3" id="KW-1185">Reference proteome</keyword>
<feature type="transmembrane region" description="Helical" evidence="1">
    <location>
        <begin position="66"/>
        <end position="82"/>
    </location>
</feature>
<evidence type="ECO:0000313" key="2">
    <source>
        <dbReference type="EMBL" id="PTQ87202.1"/>
    </source>
</evidence>
<accession>A0A2T5ITK7</accession>
<protein>
    <submittedName>
        <fullName evidence="2">Uncharacterized protein</fullName>
    </submittedName>
</protein>
<comment type="caution">
    <text evidence="2">The sequence shown here is derived from an EMBL/GenBank/DDBJ whole genome shotgun (WGS) entry which is preliminary data.</text>
</comment>
<dbReference type="Proteomes" id="UP000244223">
    <property type="component" value="Unassembled WGS sequence"/>
</dbReference>